<dbReference type="EMBL" id="JABWDY010025640">
    <property type="protein sequence ID" value="KAF5189310.1"/>
    <property type="molecule type" value="Genomic_DNA"/>
</dbReference>
<organism evidence="1 2">
    <name type="scientific">Thalictrum thalictroides</name>
    <name type="common">Rue-anemone</name>
    <name type="synonym">Anemone thalictroides</name>
    <dbReference type="NCBI Taxonomy" id="46969"/>
    <lineage>
        <taxon>Eukaryota</taxon>
        <taxon>Viridiplantae</taxon>
        <taxon>Streptophyta</taxon>
        <taxon>Embryophyta</taxon>
        <taxon>Tracheophyta</taxon>
        <taxon>Spermatophyta</taxon>
        <taxon>Magnoliopsida</taxon>
        <taxon>Ranunculales</taxon>
        <taxon>Ranunculaceae</taxon>
        <taxon>Thalictroideae</taxon>
        <taxon>Thalictrum</taxon>
    </lineage>
</organism>
<dbReference type="OrthoDB" id="1002598at2759"/>
<gene>
    <name evidence="1" type="ORF">FRX31_021103</name>
</gene>
<protein>
    <submittedName>
        <fullName evidence="1">Uncharacterized protein</fullName>
    </submittedName>
</protein>
<proteinExistence type="predicted"/>
<accession>A0A7J6VYQ6</accession>
<comment type="caution">
    <text evidence="1">The sequence shown here is derived from an EMBL/GenBank/DDBJ whole genome shotgun (WGS) entry which is preliminary data.</text>
</comment>
<dbReference type="AlphaFoldDB" id="A0A7J6VYQ6"/>
<evidence type="ECO:0000313" key="1">
    <source>
        <dbReference type="EMBL" id="KAF5189310.1"/>
    </source>
</evidence>
<dbReference type="Proteomes" id="UP000554482">
    <property type="component" value="Unassembled WGS sequence"/>
</dbReference>
<name>A0A7J6VYQ6_THATH</name>
<keyword evidence="2" id="KW-1185">Reference proteome</keyword>
<sequence length="246" mass="28125">MDVVAKGWQVECDGNPMLVLVNKLVNLKSSLRTWVVNTGSDLHKRVNEARCDLFKTQTLLQATPHDVQLAVQENQLLRKYGNLARAELATMKQRSDCEWMTMGDRGTRYFHSMVKERKRRNVIFSLQDDHGNTTTDQNQISAMIVKFYEELMGSKGDMEVDTTIIDDMTPRAVLTDHQVELLEREVMETLARKSVLFLWNGPIVSNKMHQAKLATVCLTIEEGGLGIKDMRKWNQTAYMGLVFMLA</sequence>
<evidence type="ECO:0000313" key="2">
    <source>
        <dbReference type="Proteomes" id="UP000554482"/>
    </source>
</evidence>
<reference evidence="1 2" key="1">
    <citation type="submission" date="2020-06" db="EMBL/GenBank/DDBJ databases">
        <title>Transcriptomic and genomic resources for Thalictrum thalictroides and T. hernandezii: Facilitating candidate gene discovery in an emerging model plant lineage.</title>
        <authorList>
            <person name="Arias T."/>
            <person name="Riano-Pachon D.M."/>
            <person name="Di Stilio V.S."/>
        </authorList>
    </citation>
    <scope>NUCLEOTIDE SEQUENCE [LARGE SCALE GENOMIC DNA]</scope>
    <source>
        <strain evidence="2">cv. WT478/WT964</strain>
        <tissue evidence="1">Leaves</tissue>
    </source>
</reference>